<feature type="transmembrane region" description="Helical" evidence="8">
    <location>
        <begin position="63"/>
        <end position="80"/>
    </location>
</feature>
<feature type="transmembrane region" description="Helical" evidence="8">
    <location>
        <begin position="194"/>
        <end position="216"/>
    </location>
</feature>
<feature type="transmembrane region" description="Helical" evidence="8">
    <location>
        <begin position="166"/>
        <end position="188"/>
    </location>
</feature>
<name>A0ABS1J5K9_9BACL</name>
<sequence>MNEGLNALIWGIGTSAVGLGLAAVVVLLFRRFVIKVIAPALCLSAGVIFSLLLFHLVPESLEVASFWVLVIGVGLGMWVVKVLDHWFHRVIIFTENAERDLLIRSGVFVALGISLHNFPNGIALGALLHSQPNIGLDLAKAMVVHYIPEGLTMALPLVVSRMRISFLVVAYGLAVVPTGIGAWIGSLFGTVSPLFTGLFLAAAIGSILYVATFELLKQGILRLGYVYGIAAALAGGILGVFIV</sequence>
<evidence type="ECO:0000256" key="6">
    <source>
        <dbReference type="ARBA" id="ARBA00022989"/>
    </source>
</evidence>
<keyword evidence="5" id="KW-0862">Zinc</keyword>
<feature type="transmembrane region" description="Helical" evidence="8">
    <location>
        <begin position="223"/>
        <end position="242"/>
    </location>
</feature>
<dbReference type="PANTHER" id="PTHR11040">
    <property type="entry name" value="ZINC/IRON TRANSPORTER"/>
    <property type="match status" value="1"/>
</dbReference>
<evidence type="ECO:0000256" key="1">
    <source>
        <dbReference type="ARBA" id="ARBA00004651"/>
    </source>
</evidence>
<organism evidence="9 10">
    <name type="scientific">Tumebacillus amylolyticus</name>
    <dbReference type="NCBI Taxonomy" id="2801339"/>
    <lineage>
        <taxon>Bacteria</taxon>
        <taxon>Bacillati</taxon>
        <taxon>Bacillota</taxon>
        <taxon>Bacilli</taxon>
        <taxon>Bacillales</taxon>
        <taxon>Alicyclobacillaceae</taxon>
        <taxon>Tumebacillus</taxon>
    </lineage>
</organism>
<comment type="caution">
    <text evidence="9">The sequence shown here is derived from an EMBL/GenBank/DDBJ whole genome shotgun (WGS) entry which is preliminary data.</text>
</comment>
<dbReference type="Proteomes" id="UP000602284">
    <property type="component" value="Unassembled WGS sequence"/>
</dbReference>
<dbReference type="RefSeq" id="WP_201630923.1">
    <property type="nucleotide sequence ID" value="NZ_JAEQNB010000001.1"/>
</dbReference>
<evidence type="ECO:0000313" key="9">
    <source>
        <dbReference type="EMBL" id="MBL0385568.1"/>
    </source>
</evidence>
<dbReference type="PANTHER" id="PTHR11040:SF211">
    <property type="entry name" value="ZINC TRANSPORTER ZIP11"/>
    <property type="match status" value="1"/>
</dbReference>
<proteinExistence type="inferred from homology"/>
<evidence type="ECO:0000256" key="7">
    <source>
        <dbReference type="ARBA" id="ARBA00023136"/>
    </source>
</evidence>
<keyword evidence="4 8" id="KW-0812">Transmembrane</keyword>
<feature type="transmembrane region" description="Helical" evidence="8">
    <location>
        <begin position="36"/>
        <end position="57"/>
    </location>
</feature>
<comment type="similarity">
    <text evidence="2">Belongs to the ZIP transporter (TC 2.A.5) family.</text>
</comment>
<evidence type="ECO:0000256" key="8">
    <source>
        <dbReference type="SAM" id="Phobius"/>
    </source>
</evidence>
<accession>A0ABS1J5K9</accession>
<keyword evidence="3" id="KW-1003">Cell membrane</keyword>
<feature type="transmembrane region" description="Helical" evidence="8">
    <location>
        <begin position="101"/>
        <end position="118"/>
    </location>
</feature>
<evidence type="ECO:0000256" key="3">
    <source>
        <dbReference type="ARBA" id="ARBA00022475"/>
    </source>
</evidence>
<keyword evidence="10" id="KW-1185">Reference proteome</keyword>
<dbReference type="Pfam" id="PF02535">
    <property type="entry name" value="Zip"/>
    <property type="match status" value="1"/>
</dbReference>
<keyword evidence="7 8" id="KW-0472">Membrane</keyword>
<protein>
    <submittedName>
        <fullName evidence="9">ZIP family metal transporter</fullName>
    </submittedName>
</protein>
<evidence type="ECO:0000256" key="4">
    <source>
        <dbReference type="ARBA" id="ARBA00022692"/>
    </source>
</evidence>
<gene>
    <name evidence="9" type="ORF">JJB07_02800</name>
</gene>
<evidence type="ECO:0000256" key="2">
    <source>
        <dbReference type="ARBA" id="ARBA00006939"/>
    </source>
</evidence>
<dbReference type="EMBL" id="JAEQNB010000001">
    <property type="protein sequence ID" value="MBL0385568.1"/>
    <property type="molecule type" value="Genomic_DNA"/>
</dbReference>
<comment type="subcellular location">
    <subcellularLocation>
        <location evidence="1">Cell membrane</location>
        <topology evidence="1">Multi-pass membrane protein</topology>
    </subcellularLocation>
</comment>
<feature type="transmembrane region" description="Helical" evidence="8">
    <location>
        <begin position="138"/>
        <end position="159"/>
    </location>
</feature>
<evidence type="ECO:0000256" key="5">
    <source>
        <dbReference type="ARBA" id="ARBA00022833"/>
    </source>
</evidence>
<reference evidence="9 10" key="1">
    <citation type="submission" date="2021-01" db="EMBL/GenBank/DDBJ databases">
        <title>Tumebacillus sp. strain ITR2 16S ribosomal RNA gene Genome sequencing and assembly.</title>
        <authorList>
            <person name="Kang M."/>
        </authorList>
    </citation>
    <scope>NUCLEOTIDE SEQUENCE [LARGE SCALE GENOMIC DNA]</scope>
    <source>
        <strain evidence="9 10">ITR2</strain>
    </source>
</reference>
<evidence type="ECO:0000313" key="10">
    <source>
        <dbReference type="Proteomes" id="UP000602284"/>
    </source>
</evidence>
<feature type="transmembrane region" description="Helical" evidence="8">
    <location>
        <begin position="6"/>
        <end position="29"/>
    </location>
</feature>
<keyword evidence="6 8" id="KW-1133">Transmembrane helix</keyword>
<dbReference type="InterPro" id="IPR003689">
    <property type="entry name" value="ZIP"/>
</dbReference>